<dbReference type="GO" id="GO:0003700">
    <property type="term" value="F:DNA-binding transcription factor activity"/>
    <property type="evidence" value="ECO:0007669"/>
    <property type="project" value="InterPro"/>
</dbReference>
<keyword evidence="8" id="KW-1185">Reference proteome</keyword>
<name>A0A1I3W209_9BACL</name>
<dbReference type="PANTHER" id="PTHR30514">
    <property type="entry name" value="GLUCOKINASE"/>
    <property type="match status" value="1"/>
</dbReference>
<dbReference type="PROSITE" id="PS51464">
    <property type="entry name" value="SIS"/>
    <property type="match status" value="1"/>
</dbReference>
<feature type="domain" description="SIS" evidence="6">
    <location>
        <begin position="128"/>
        <end position="265"/>
    </location>
</feature>
<gene>
    <name evidence="7" type="ORF">SAMN05518846_107253</name>
</gene>
<reference evidence="8" key="1">
    <citation type="submission" date="2016-10" db="EMBL/GenBank/DDBJ databases">
        <authorList>
            <person name="Varghese N."/>
            <person name="Submissions S."/>
        </authorList>
    </citation>
    <scope>NUCLEOTIDE SEQUENCE [LARGE SCALE GENOMIC DNA]</scope>
    <source>
        <strain evidence="8">OK042</strain>
    </source>
</reference>
<dbReference type="InterPro" id="IPR036388">
    <property type="entry name" value="WH-like_DNA-bd_sf"/>
</dbReference>
<dbReference type="InterPro" id="IPR009057">
    <property type="entry name" value="Homeodomain-like_sf"/>
</dbReference>
<dbReference type="Gene3D" id="1.10.10.10">
    <property type="entry name" value="Winged helix-like DNA-binding domain superfamily/Winged helix DNA-binding domain"/>
    <property type="match status" value="1"/>
</dbReference>
<sequence length="292" mass="32580">MEDVQERIRKYYPQLTNQQKLAAKFILEKPKEVALNPAKVVGTLSGTSETTIIRLCYALEYSGYSELQNELRHTLIAPHPQEQTISHWRNAAEELQAKEDLISFHMEQDVNSIQQTLSELSKEKLDKAVSAILAAKQIVVVGFRSSHAPAHWLSFALNIVKGNVHLYKGPVDDANYLLTQLDSSCLIIAFSFPRYVSETIQFAQAAKEKGAYVLGFTDNELSPIGPIADQLLKVPAPAPTVLLGMAALFSLLNTIVGAVLAADRENVEQRLDLYEKTSRQIYPFVRQLDEKG</sequence>
<dbReference type="InterPro" id="IPR000281">
    <property type="entry name" value="HTH_RpiR"/>
</dbReference>
<dbReference type="Pfam" id="PF01380">
    <property type="entry name" value="SIS"/>
    <property type="match status" value="1"/>
</dbReference>
<dbReference type="GO" id="GO:1901135">
    <property type="term" value="P:carbohydrate derivative metabolic process"/>
    <property type="evidence" value="ECO:0007669"/>
    <property type="project" value="InterPro"/>
</dbReference>
<dbReference type="EMBL" id="FORT01000007">
    <property type="protein sequence ID" value="SFK00461.1"/>
    <property type="molecule type" value="Genomic_DNA"/>
</dbReference>
<keyword evidence="4" id="KW-0472">Membrane</keyword>
<evidence type="ECO:0000259" key="6">
    <source>
        <dbReference type="PROSITE" id="PS51464"/>
    </source>
</evidence>
<dbReference type="Gene3D" id="3.40.50.10490">
    <property type="entry name" value="Glucose-6-phosphate isomerase like protein, domain 1"/>
    <property type="match status" value="1"/>
</dbReference>
<dbReference type="InterPro" id="IPR001347">
    <property type="entry name" value="SIS_dom"/>
</dbReference>
<dbReference type="InterPro" id="IPR046348">
    <property type="entry name" value="SIS_dom_sf"/>
</dbReference>
<organism evidence="7 8">
    <name type="scientific">Brevibacillus centrosporus</name>
    <dbReference type="NCBI Taxonomy" id="54910"/>
    <lineage>
        <taxon>Bacteria</taxon>
        <taxon>Bacillati</taxon>
        <taxon>Bacillota</taxon>
        <taxon>Bacilli</taxon>
        <taxon>Bacillales</taxon>
        <taxon>Paenibacillaceae</taxon>
        <taxon>Brevibacillus</taxon>
    </lineage>
</organism>
<keyword evidence="3" id="KW-0804">Transcription</keyword>
<dbReference type="RefSeq" id="WP_092268870.1">
    <property type="nucleotide sequence ID" value="NZ_CP176856.1"/>
</dbReference>
<dbReference type="GeneID" id="301132247"/>
<dbReference type="GO" id="GO:0097367">
    <property type="term" value="F:carbohydrate derivative binding"/>
    <property type="evidence" value="ECO:0007669"/>
    <property type="project" value="InterPro"/>
</dbReference>
<dbReference type="PANTHER" id="PTHR30514:SF18">
    <property type="entry name" value="RPIR-FAMILY TRANSCRIPTIONAL REGULATOR"/>
    <property type="match status" value="1"/>
</dbReference>
<feature type="domain" description="HTH rpiR-type" evidence="5">
    <location>
        <begin position="2"/>
        <end position="78"/>
    </location>
</feature>
<protein>
    <submittedName>
        <fullName evidence="7">Transcriptional regulator, RpiR family</fullName>
    </submittedName>
</protein>
<evidence type="ECO:0000256" key="2">
    <source>
        <dbReference type="ARBA" id="ARBA00023125"/>
    </source>
</evidence>
<evidence type="ECO:0000259" key="5">
    <source>
        <dbReference type="PROSITE" id="PS51071"/>
    </source>
</evidence>
<evidence type="ECO:0000256" key="1">
    <source>
        <dbReference type="ARBA" id="ARBA00023015"/>
    </source>
</evidence>
<evidence type="ECO:0000313" key="8">
    <source>
        <dbReference type="Proteomes" id="UP000198915"/>
    </source>
</evidence>
<dbReference type="SUPFAM" id="SSF53697">
    <property type="entry name" value="SIS domain"/>
    <property type="match status" value="1"/>
</dbReference>
<keyword evidence="1" id="KW-0805">Transcription regulation</keyword>
<feature type="transmembrane region" description="Helical" evidence="4">
    <location>
        <begin position="241"/>
        <end position="262"/>
    </location>
</feature>
<dbReference type="InterPro" id="IPR035472">
    <property type="entry name" value="RpiR-like_SIS"/>
</dbReference>
<proteinExistence type="predicted"/>
<dbReference type="SUPFAM" id="SSF46689">
    <property type="entry name" value="Homeodomain-like"/>
    <property type="match status" value="1"/>
</dbReference>
<dbReference type="PROSITE" id="PS51071">
    <property type="entry name" value="HTH_RPIR"/>
    <property type="match status" value="1"/>
</dbReference>
<dbReference type="Proteomes" id="UP000198915">
    <property type="component" value="Unassembled WGS sequence"/>
</dbReference>
<keyword evidence="2" id="KW-0238">DNA-binding</keyword>
<dbReference type="GO" id="GO:0003677">
    <property type="term" value="F:DNA binding"/>
    <property type="evidence" value="ECO:0007669"/>
    <property type="project" value="UniProtKB-KW"/>
</dbReference>
<dbReference type="STRING" id="1884381.SAMN05518846_107253"/>
<keyword evidence="4" id="KW-0812">Transmembrane</keyword>
<keyword evidence="4" id="KW-1133">Transmembrane helix</keyword>
<dbReference type="CDD" id="cd05013">
    <property type="entry name" value="SIS_RpiR"/>
    <property type="match status" value="1"/>
</dbReference>
<dbReference type="Pfam" id="PF01418">
    <property type="entry name" value="HTH_6"/>
    <property type="match status" value="1"/>
</dbReference>
<accession>A0A1I3W209</accession>
<evidence type="ECO:0000256" key="4">
    <source>
        <dbReference type="SAM" id="Phobius"/>
    </source>
</evidence>
<evidence type="ECO:0000256" key="3">
    <source>
        <dbReference type="ARBA" id="ARBA00023163"/>
    </source>
</evidence>
<evidence type="ECO:0000313" key="7">
    <source>
        <dbReference type="EMBL" id="SFK00461.1"/>
    </source>
</evidence>
<dbReference type="InterPro" id="IPR047640">
    <property type="entry name" value="RpiR-like"/>
</dbReference>
<dbReference type="AlphaFoldDB" id="A0A1I3W209"/>